<dbReference type="NCBIfam" id="TIGR00229">
    <property type="entry name" value="sensory_box"/>
    <property type="match status" value="1"/>
</dbReference>
<keyword evidence="3" id="KW-0597">Phosphoprotein</keyword>
<evidence type="ECO:0000256" key="8">
    <source>
        <dbReference type="ARBA" id="ARBA00023012"/>
    </source>
</evidence>
<dbReference type="InterPro" id="IPR035965">
    <property type="entry name" value="PAS-like_dom_sf"/>
</dbReference>
<dbReference type="PANTHER" id="PTHR43065:SF10">
    <property type="entry name" value="PEROXIDE STRESS-ACTIVATED HISTIDINE KINASE MAK3"/>
    <property type="match status" value="1"/>
</dbReference>
<dbReference type="InterPro" id="IPR005467">
    <property type="entry name" value="His_kinase_dom"/>
</dbReference>
<protein>
    <recommendedName>
        <fullName evidence="2">histidine kinase</fullName>
        <ecNumber evidence="2">2.7.13.3</ecNumber>
    </recommendedName>
</protein>
<evidence type="ECO:0000313" key="12">
    <source>
        <dbReference type="Proteomes" id="UP000638918"/>
    </source>
</evidence>
<dbReference type="SMART" id="SM00388">
    <property type="entry name" value="HisKA"/>
    <property type="match status" value="1"/>
</dbReference>
<feature type="transmembrane region" description="Helical" evidence="9">
    <location>
        <begin position="54"/>
        <end position="74"/>
    </location>
</feature>
<dbReference type="Pfam" id="PF00989">
    <property type="entry name" value="PAS"/>
    <property type="match status" value="1"/>
</dbReference>
<dbReference type="SUPFAM" id="SSF47384">
    <property type="entry name" value="Homodimeric domain of signal transducing histidine kinase"/>
    <property type="match status" value="1"/>
</dbReference>
<comment type="caution">
    <text evidence="11">The sequence shown here is derived from an EMBL/GenBank/DDBJ whole genome shotgun (WGS) entry which is preliminary data.</text>
</comment>
<keyword evidence="9" id="KW-1133">Transmembrane helix</keyword>
<dbReference type="Proteomes" id="UP000638918">
    <property type="component" value="Unassembled WGS sequence"/>
</dbReference>
<feature type="transmembrane region" description="Helical" evidence="9">
    <location>
        <begin position="20"/>
        <end position="39"/>
    </location>
</feature>
<gene>
    <name evidence="11" type="ORF">H9656_07510</name>
</gene>
<evidence type="ECO:0000256" key="2">
    <source>
        <dbReference type="ARBA" id="ARBA00012438"/>
    </source>
</evidence>
<dbReference type="SMART" id="SM00091">
    <property type="entry name" value="PAS"/>
    <property type="match status" value="1"/>
</dbReference>
<keyword evidence="4" id="KW-0808">Transferase</keyword>
<dbReference type="SMART" id="SM00387">
    <property type="entry name" value="HATPase_c"/>
    <property type="match status" value="1"/>
</dbReference>
<keyword evidence="5" id="KW-0547">Nucleotide-binding</keyword>
<dbReference type="EMBL" id="JACSQU010000001">
    <property type="protein sequence ID" value="MBD7941230.1"/>
    <property type="molecule type" value="Genomic_DNA"/>
</dbReference>
<dbReference type="InterPro" id="IPR004358">
    <property type="entry name" value="Sig_transdc_His_kin-like_C"/>
</dbReference>
<dbReference type="SUPFAM" id="SSF55785">
    <property type="entry name" value="PYP-like sensor domain (PAS domain)"/>
    <property type="match status" value="1"/>
</dbReference>
<name>A0ABR8R0D2_9CAUL</name>
<organism evidence="11 12">
    <name type="scientific">Brevundimonas guildfordensis</name>
    <dbReference type="NCBI Taxonomy" id="2762241"/>
    <lineage>
        <taxon>Bacteria</taxon>
        <taxon>Pseudomonadati</taxon>
        <taxon>Pseudomonadota</taxon>
        <taxon>Alphaproteobacteria</taxon>
        <taxon>Caulobacterales</taxon>
        <taxon>Caulobacteraceae</taxon>
        <taxon>Brevundimonas</taxon>
    </lineage>
</organism>
<evidence type="ECO:0000256" key="1">
    <source>
        <dbReference type="ARBA" id="ARBA00000085"/>
    </source>
</evidence>
<dbReference type="PROSITE" id="PS50109">
    <property type="entry name" value="HIS_KIN"/>
    <property type="match status" value="1"/>
</dbReference>
<sequence>MYSALDRHPVASYRAPHAWAAALAFSVLTGVVLLIAMAAPAEPEAGVWAPRTDLPILAGAVLTLLSTLSLIAAWRQDRDMARQLTARDAMLHAAFLSTPALTLSRDGLIQRMNGAAVALFGLPREAALGRAFADLTTEFDMDAVLRAGAQAGQLEARHGHWTGRRADGSTFPLSLRFGLIPPTPGPGGAALEHVALALTDLTRSHAAEAQARELHAQLNKVWRLNSLGEMAATLAHELNQPLSAATAYMHASRAEMLKAGAAGEAARRPLDLAKEQLLRAGSLIHRMRELLTIETSVLGRERVSSMIEDLAPILQMIGQDRNVQVRLDAEAENDHVRADRIQFQQALVNLVRNAVEAAAERPGGGAVSVTGRVEGPVYRITVEDNGPGIAEADAERIFQPLTTTKSGGMGLGLSVTRTIVERHGGALSARRSPTMGGAAFAFALRRHEEAAQ</sequence>
<dbReference type="InterPro" id="IPR036097">
    <property type="entry name" value="HisK_dim/P_sf"/>
</dbReference>
<dbReference type="SUPFAM" id="SSF55874">
    <property type="entry name" value="ATPase domain of HSP90 chaperone/DNA topoisomerase II/histidine kinase"/>
    <property type="match status" value="1"/>
</dbReference>
<dbReference type="Gene3D" id="1.10.287.130">
    <property type="match status" value="1"/>
</dbReference>
<keyword evidence="6 11" id="KW-0418">Kinase</keyword>
<dbReference type="CDD" id="cd00082">
    <property type="entry name" value="HisKA"/>
    <property type="match status" value="1"/>
</dbReference>
<comment type="catalytic activity">
    <reaction evidence="1">
        <text>ATP + protein L-histidine = ADP + protein N-phospho-L-histidine.</text>
        <dbReference type="EC" id="2.7.13.3"/>
    </reaction>
</comment>
<feature type="domain" description="Histidine kinase" evidence="10">
    <location>
        <begin position="233"/>
        <end position="448"/>
    </location>
</feature>
<dbReference type="InterPro" id="IPR036890">
    <property type="entry name" value="HATPase_C_sf"/>
</dbReference>
<dbReference type="PRINTS" id="PR00344">
    <property type="entry name" value="BCTRLSENSOR"/>
</dbReference>
<keyword evidence="12" id="KW-1185">Reference proteome</keyword>
<keyword evidence="8" id="KW-0902">Two-component regulatory system</keyword>
<dbReference type="Gene3D" id="3.30.450.20">
    <property type="entry name" value="PAS domain"/>
    <property type="match status" value="1"/>
</dbReference>
<dbReference type="InterPro" id="IPR003594">
    <property type="entry name" value="HATPase_dom"/>
</dbReference>
<reference evidence="11 12" key="1">
    <citation type="submission" date="2020-08" db="EMBL/GenBank/DDBJ databases">
        <title>A Genomic Blueprint of the Chicken Gut Microbiome.</title>
        <authorList>
            <person name="Gilroy R."/>
            <person name="Ravi A."/>
            <person name="Getino M."/>
            <person name="Pursley I."/>
            <person name="Horton D.L."/>
            <person name="Alikhan N.-F."/>
            <person name="Baker D."/>
            <person name="Gharbi K."/>
            <person name="Hall N."/>
            <person name="Watson M."/>
            <person name="Adriaenssens E.M."/>
            <person name="Foster-Nyarko E."/>
            <person name="Jarju S."/>
            <person name="Secka A."/>
            <person name="Antonio M."/>
            <person name="Oren A."/>
            <person name="Chaudhuri R."/>
            <person name="La Ragione R.M."/>
            <person name="Hildebrand F."/>
            <person name="Pallen M.J."/>
        </authorList>
    </citation>
    <scope>NUCLEOTIDE SEQUENCE [LARGE SCALE GENOMIC DNA]</scope>
    <source>
        <strain evidence="11 12">Sa3CVA3</strain>
    </source>
</reference>
<evidence type="ECO:0000256" key="7">
    <source>
        <dbReference type="ARBA" id="ARBA00022840"/>
    </source>
</evidence>
<keyword evidence="9" id="KW-0472">Membrane</keyword>
<dbReference type="Gene3D" id="3.30.565.10">
    <property type="entry name" value="Histidine kinase-like ATPase, C-terminal domain"/>
    <property type="match status" value="1"/>
</dbReference>
<evidence type="ECO:0000259" key="10">
    <source>
        <dbReference type="PROSITE" id="PS50109"/>
    </source>
</evidence>
<evidence type="ECO:0000256" key="5">
    <source>
        <dbReference type="ARBA" id="ARBA00022741"/>
    </source>
</evidence>
<dbReference type="Pfam" id="PF02518">
    <property type="entry name" value="HATPase_c"/>
    <property type="match status" value="1"/>
</dbReference>
<proteinExistence type="predicted"/>
<keyword evidence="7" id="KW-0067">ATP-binding</keyword>
<evidence type="ECO:0000256" key="6">
    <source>
        <dbReference type="ARBA" id="ARBA00022777"/>
    </source>
</evidence>
<dbReference type="EC" id="2.7.13.3" evidence="2"/>
<evidence type="ECO:0000256" key="3">
    <source>
        <dbReference type="ARBA" id="ARBA00022553"/>
    </source>
</evidence>
<dbReference type="InterPro" id="IPR000014">
    <property type="entry name" value="PAS"/>
</dbReference>
<dbReference type="InterPro" id="IPR003661">
    <property type="entry name" value="HisK_dim/P_dom"/>
</dbReference>
<evidence type="ECO:0000313" key="11">
    <source>
        <dbReference type="EMBL" id="MBD7941230.1"/>
    </source>
</evidence>
<accession>A0ABR8R0D2</accession>
<dbReference type="PANTHER" id="PTHR43065">
    <property type="entry name" value="SENSOR HISTIDINE KINASE"/>
    <property type="match status" value="1"/>
</dbReference>
<evidence type="ECO:0000256" key="4">
    <source>
        <dbReference type="ARBA" id="ARBA00022679"/>
    </source>
</evidence>
<evidence type="ECO:0000256" key="9">
    <source>
        <dbReference type="SAM" id="Phobius"/>
    </source>
</evidence>
<dbReference type="Pfam" id="PF00512">
    <property type="entry name" value="HisKA"/>
    <property type="match status" value="1"/>
</dbReference>
<dbReference type="GO" id="GO:0016301">
    <property type="term" value="F:kinase activity"/>
    <property type="evidence" value="ECO:0007669"/>
    <property type="project" value="UniProtKB-KW"/>
</dbReference>
<dbReference type="CDD" id="cd00130">
    <property type="entry name" value="PAS"/>
    <property type="match status" value="1"/>
</dbReference>
<keyword evidence="9" id="KW-0812">Transmembrane</keyword>
<dbReference type="InterPro" id="IPR013767">
    <property type="entry name" value="PAS_fold"/>
</dbReference>